<organism evidence="17 18">
    <name type="scientific">Allocoleopsis franciscana PCC 7113</name>
    <dbReference type="NCBI Taxonomy" id="1173027"/>
    <lineage>
        <taxon>Bacteria</taxon>
        <taxon>Bacillati</taxon>
        <taxon>Cyanobacteriota</taxon>
        <taxon>Cyanophyceae</taxon>
        <taxon>Coleofasciculales</taxon>
        <taxon>Coleofasciculaceae</taxon>
        <taxon>Allocoleopsis</taxon>
        <taxon>Allocoleopsis franciscana</taxon>
    </lineage>
</organism>
<dbReference type="InterPro" id="IPR013655">
    <property type="entry name" value="PAS_fold_3"/>
</dbReference>
<evidence type="ECO:0000256" key="11">
    <source>
        <dbReference type="ARBA" id="ARBA00023136"/>
    </source>
</evidence>
<protein>
    <recommendedName>
        <fullName evidence="3">histidine kinase</fullName>
        <ecNumber evidence="3">2.7.13.3</ecNumber>
    </recommendedName>
</protein>
<sequence length="919" mass="103411">MFINSLANRVFKVSEKVPLRILLVVPFVLQICAVVGVTGWISLRSGQKAVQEVTTQLHREITQRLEQHLNSYLKVPQIANHLNADAINLSLLNINDLPTLERYFWTQLQTFDSLGYLALGKENGDYVEVLRENDGQFLVRVKDAATGTSRHTYTLSPEGKRGKFLHSEPNYDPRLRAFYQTAVKVGGPTWTDVYLWIDNRELSTDAVRPIFDRAGTLQGVLDAGSSLSQLGEFLQRLKIAETGQTFIIERSGELIATSTPEKPFVIEDGTTKRLPATKSRNSLTRHTARYLTQRFGNLSQINSSQQLTFKIDHRRQFLRVTPLREGNNELTDAALLPDWLMVVVVPETDFQERIDQNTRSTIVLCLAALVFATLLGCLTYHWITQPILRLAAAASALTRGEWNQTVPIERCDELGVLARAFNQMAQQLQASFVTLSQRQATLAEAQRIAHVGSGELDLTTKCITGSEELLRIFGLELRETPCHYSEYMQQIHPEDVEAATQAIAQVIQQGQPCEFDCRLQRPDGSIRYISTKGQPTFDRQGQVIRYFATVMDITERKLAAQALQQAKLDLEIRVQERTAELSQALEQLQQSEMQLKAQALQLQQALADLQQTQAQLIHTEKMSSLGQLVAGIAHEINNPVSFIYGNLSHAKDYSTDLFRVLQLYQKHYPLPPPIIQQEIEAIELDFLMDDFPQLLSSMQVGAERIREIVRLLRNFARYDEAQMKEVNIHEGIDSTLMILQSRLCEITGYPAIKVIKEYGDLPLVECYAGQLNQVFMNILTNAIDAIVSRCKTQASQKKRVRHPQAAEEFLPCIKICTGMLELKSQEDGHPASSLSPRLLIRISDNGCGMGESVRSRIFDPFFTTKPIGSGTGLGLTTSYQIVVEHHQGRLEVTSLEGQGSEFAIELPLRQNQGKRGEKA</sequence>
<evidence type="ECO:0000313" key="17">
    <source>
        <dbReference type="EMBL" id="AFZ17788.1"/>
    </source>
</evidence>
<keyword evidence="5" id="KW-0597">Phosphoprotein</keyword>
<dbReference type="InterPro" id="IPR035965">
    <property type="entry name" value="PAS-like_dom_sf"/>
</dbReference>
<evidence type="ECO:0000256" key="10">
    <source>
        <dbReference type="ARBA" id="ARBA00023012"/>
    </source>
</evidence>
<evidence type="ECO:0000256" key="5">
    <source>
        <dbReference type="ARBA" id="ARBA00022553"/>
    </source>
</evidence>
<dbReference type="CDD" id="cd00130">
    <property type="entry name" value="PAS"/>
    <property type="match status" value="1"/>
</dbReference>
<dbReference type="InterPro" id="IPR001610">
    <property type="entry name" value="PAC"/>
</dbReference>
<dbReference type="Gene3D" id="3.30.450.20">
    <property type="entry name" value="PAS domain"/>
    <property type="match status" value="3"/>
</dbReference>
<dbReference type="Pfam" id="PF02743">
    <property type="entry name" value="dCache_1"/>
    <property type="match status" value="1"/>
</dbReference>
<dbReference type="Proteomes" id="UP000010471">
    <property type="component" value="Chromosome"/>
</dbReference>
<accession>K9WC25</accession>
<keyword evidence="10" id="KW-0902">Two-component regulatory system</keyword>
<dbReference type="PROSITE" id="PS50885">
    <property type="entry name" value="HAMP"/>
    <property type="match status" value="1"/>
</dbReference>
<dbReference type="CDD" id="cd00082">
    <property type="entry name" value="HisKA"/>
    <property type="match status" value="1"/>
</dbReference>
<dbReference type="InterPro" id="IPR033479">
    <property type="entry name" value="dCache_1"/>
</dbReference>
<feature type="transmembrane region" description="Helical" evidence="13">
    <location>
        <begin position="20"/>
        <end position="41"/>
    </location>
</feature>
<dbReference type="SUPFAM" id="SSF47384">
    <property type="entry name" value="Homodimeric domain of signal transducing histidine kinase"/>
    <property type="match status" value="1"/>
</dbReference>
<name>K9WC25_9CYAN</name>
<dbReference type="Gene3D" id="3.30.565.10">
    <property type="entry name" value="Histidine kinase-like ATPase, C-terminal domain"/>
    <property type="match status" value="1"/>
</dbReference>
<keyword evidence="7 13" id="KW-0812">Transmembrane</keyword>
<dbReference type="InterPro" id="IPR004358">
    <property type="entry name" value="Sig_transdc_His_kin-like_C"/>
</dbReference>
<comment type="catalytic activity">
    <reaction evidence="1">
        <text>ATP + protein L-histidine = ADP + protein N-phospho-L-histidine.</text>
        <dbReference type="EC" id="2.7.13.3"/>
    </reaction>
</comment>
<evidence type="ECO:0000256" key="13">
    <source>
        <dbReference type="SAM" id="Phobius"/>
    </source>
</evidence>
<dbReference type="InterPro" id="IPR003594">
    <property type="entry name" value="HATPase_dom"/>
</dbReference>
<comment type="subcellular location">
    <subcellularLocation>
        <location evidence="2">Cell membrane</location>
        <topology evidence="2">Multi-pass membrane protein</topology>
    </subcellularLocation>
</comment>
<evidence type="ECO:0000256" key="3">
    <source>
        <dbReference type="ARBA" id="ARBA00012438"/>
    </source>
</evidence>
<reference evidence="17 18" key="1">
    <citation type="submission" date="2012-06" db="EMBL/GenBank/DDBJ databases">
        <title>Finished chromosome of genome of Microcoleus sp. PCC 7113.</title>
        <authorList>
            <consortium name="US DOE Joint Genome Institute"/>
            <person name="Gugger M."/>
            <person name="Coursin T."/>
            <person name="Rippka R."/>
            <person name="Tandeau De Marsac N."/>
            <person name="Huntemann M."/>
            <person name="Wei C.-L."/>
            <person name="Han J."/>
            <person name="Detter J.C."/>
            <person name="Han C."/>
            <person name="Tapia R."/>
            <person name="Chen A."/>
            <person name="Kyrpides N."/>
            <person name="Mavromatis K."/>
            <person name="Markowitz V."/>
            <person name="Szeto E."/>
            <person name="Ivanova N."/>
            <person name="Pagani I."/>
            <person name="Pati A."/>
            <person name="Goodwin L."/>
            <person name="Nordberg H.P."/>
            <person name="Cantor M.N."/>
            <person name="Hua S.X."/>
            <person name="Woyke T."/>
            <person name="Kerfeld C.A."/>
        </authorList>
    </citation>
    <scope>NUCLEOTIDE SEQUENCE [LARGE SCALE GENOMIC DNA]</scope>
    <source>
        <strain evidence="17 18">PCC 7113</strain>
    </source>
</reference>
<dbReference type="OrthoDB" id="9772100at2"/>
<dbReference type="EMBL" id="CP003630">
    <property type="protein sequence ID" value="AFZ17788.1"/>
    <property type="molecule type" value="Genomic_DNA"/>
</dbReference>
<dbReference type="Pfam" id="PF00672">
    <property type="entry name" value="HAMP"/>
    <property type="match status" value="1"/>
</dbReference>
<dbReference type="eggNOG" id="COG3850">
    <property type="taxonomic scope" value="Bacteria"/>
</dbReference>
<dbReference type="eggNOG" id="COG4191">
    <property type="taxonomic scope" value="Bacteria"/>
</dbReference>
<evidence type="ECO:0000259" key="14">
    <source>
        <dbReference type="PROSITE" id="PS50109"/>
    </source>
</evidence>
<evidence type="ECO:0000256" key="12">
    <source>
        <dbReference type="SAM" id="Coils"/>
    </source>
</evidence>
<dbReference type="PANTHER" id="PTHR43065">
    <property type="entry name" value="SENSOR HISTIDINE KINASE"/>
    <property type="match status" value="1"/>
</dbReference>
<keyword evidence="9 13" id="KW-1133">Transmembrane helix</keyword>
<dbReference type="SUPFAM" id="SSF158472">
    <property type="entry name" value="HAMP domain-like"/>
    <property type="match status" value="1"/>
</dbReference>
<dbReference type="PANTHER" id="PTHR43065:SF50">
    <property type="entry name" value="HISTIDINE KINASE"/>
    <property type="match status" value="1"/>
</dbReference>
<dbReference type="NCBIfam" id="TIGR00229">
    <property type="entry name" value="sensory_box"/>
    <property type="match status" value="1"/>
</dbReference>
<evidence type="ECO:0000256" key="8">
    <source>
        <dbReference type="ARBA" id="ARBA00022777"/>
    </source>
</evidence>
<dbReference type="Gene3D" id="2.10.70.100">
    <property type="match status" value="1"/>
</dbReference>
<dbReference type="InterPro" id="IPR000700">
    <property type="entry name" value="PAS-assoc_C"/>
</dbReference>
<gene>
    <name evidence="17" type="ORF">Mic7113_1935</name>
</gene>
<evidence type="ECO:0000256" key="2">
    <source>
        <dbReference type="ARBA" id="ARBA00004651"/>
    </source>
</evidence>
<dbReference type="GO" id="GO:0000155">
    <property type="term" value="F:phosphorelay sensor kinase activity"/>
    <property type="evidence" value="ECO:0007669"/>
    <property type="project" value="InterPro"/>
</dbReference>
<dbReference type="SMART" id="SM00086">
    <property type="entry name" value="PAC"/>
    <property type="match status" value="1"/>
</dbReference>
<dbReference type="SUPFAM" id="SSF55785">
    <property type="entry name" value="PYP-like sensor domain (PAS domain)"/>
    <property type="match status" value="1"/>
</dbReference>
<feature type="transmembrane region" description="Helical" evidence="13">
    <location>
        <begin position="361"/>
        <end position="383"/>
    </location>
</feature>
<dbReference type="SMART" id="SM00304">
    <property type="entry name" value="HAMP"/>
    <property type="match status" value="1"/>
</dbReference>
<evidence type="ECO:0000259" key="16">
    <source>
        <dbReference type="PROSITE" id="PS50885"/>
    </source>
</evidence>
<keyword evidence="4" id="KW-1003">Cell membrane</keyword>
<dbReference type="CDD" id="cd06225">
    <property type="entry name" value="HAMP"/>
    <property type="match status" value="1"/>
</dbReference>
<feature type="coiled-coil region" evidence="12">
    <location>
        <begin position="574"/>
        <end position="622"/>
    </location>
</feature>
<dbReference type="STRING" id="1173027.Mic7113_1935"/>
<feature type="domain" description="Histidine kinase" evidence="14">
    <location>
        <begin position="631"/>
        <end position="910"/>
    </location>
</feature>
<dbReference type="GO" id="GO:0005886">
    <property type="term" value="C:plasma membrane"/>
    <property type="evidence" value="ECO:0007669"/>
    <property type="project" value="UniProtKB-SubCell"/>
</dbReference>
<evidence type="ECO:0000313" key="18">
    <source>
        <dbReference type="Proteomes" id="UP000010471"/>
    </source>
</evidence>
<evidence type="ECO:0000256" key="6">
    <source>
        <dbReference type="ARBA" id="ARBA00022679"/>
    </source>
</evidence>
<dbReference type="KEGG" id="mic:Mic7113_1935"/>
<dbReference type="InterPro" id="IPR000014">
    <property type="entry name" value="PAS"/>
</dbReference>
<keyword evidence="8" id="KW-0418">Kinase</keyword>
<dbReference type="SUPFAM" id="SSF55874">
    <property type="entry name" value="ATPase domain of HSP90 chaperone/DNA topoisomerase II/histidine kinase"/>
    <property type="match status" value="1"/>
</dbReference>
<evidence type="ECO:0000256" key="7">
    <source>
        <dbReference type="ARBA" id="ARBA00022692"/>
    </source>
</evidence>
<dbReference type="PRINTS" id="PR00344">
    <property type="entry name" value="BCTRLSENSOR"/>
</dbReference>
<dbReference type="AlphaFoldDB" id="K9WC25"/>
<evidence type="ECO:0000256" key="1">
    <source>
        <dbReference type="ARBA" id="ARBA00000085"/>
    </source>
</evidence>
<dbReference type="PROSITE" id="PS50113">
    <property type="entry name" value="PAC"/>
    <property type="match status" value="1"/>
</dbReference>
<dbReference type="Pfam" id="PF08447">
    <property type="entry name" value="PAS_3"/>
    <property type="match status" value="1"/>
</dbReference>
<dbReference type="Pfam" id="PF02518">
    <property type="entry name" value="HATPase_c"/>
    <property type="match status" value="1"/>
</dbReference>
<dbReference type="RefSeq" id="WP_015181940.1">
    <property type="nucleotide sequence ID" value="NC_019738.1"/>
</dbReference>
<keyword evidence="6" id="KW-0808">Transferase</keyword>
<keyword evidence="18" id="KW-1185">Reference proteome</keyword>
<dbReference type="Gene3D" id="6.10.340.10">
    <property type="match status" value="1"/>
</dbReference>
<dbReference type="InterPro" id="IPR003661">
    <property type="entry name" value="HisK_dim/P_dom"/>
</dbReference>
<feature type="domain" description="PAC" evidence="15">
    <location>
        <begin position="513"/>
        <end position="565"/>
    </location>
</feature>
<evidence type="ECO:0000256" key="9">
    <source>
        <dbReference type="ARBA" id="ARBA00022989"/>
    </source>
</evidence>
<dbReference type="Gene3D" id="1.10.287.130">
    <property type="match status" value="1"/>
</dbReference>
<dbReference type="InterPro" id="IPR036890">
    <property type="entry name" value="HATPase_C_sf"/>
</dbReference>
<dbReference type="PATRIC" id="fig|1173027.3.peg.2142"/>
<keyword evidence="11 13" id="KW-0472">Membrane</keyword>
<dbReference type="InterPro" id="IPR005467">
    <property type="entry name" value="His_kinase_dom"/>
</dbReference>
<dbReference type="EC" id="2.7.13.3" evidence="3"/>
<feature type="domain" description="HAMP" evidence="16">
    <location>
        <begin position="381"/>
        <end position="433"/>
    </location>
</feature>
<dbReference type="HOGENOM" id="CLU_000445_114_10_3"/>
<keyword evidence="12" id="KW-0175">Coiled coil</keyword>
<evidence type="ECO:0000256" key="4">
    <source>
        <dbReference type="ARBA" id="ARBA00022475"/>
    </source>
</evidence>
<evidence type="ECO:0000259" key="15">
    <source>
        <dbReference type="PROSITE" id="PS50113"/>
    </source>
</evidence>
<dbReference type="SMART" id="SM00388">
    <property type="entry name" value="HisKA"/>
    <property type="match status" value="1"/>
</dbReference>
<dbReference type="PROSITE" id="PS50109">
    <property type="entry name" value="HIS_KIN"/>
    <property type="match status" value="1"/>
</dbReference>
<dbReference type="InterPro" id="IPR003660">
    <property type="entry name" value="HAMP_dom"/>
</dbReference>
<proteinExistence type="predicted"/>
<dbReference type="SMART" id="SM00387">
    <property type="entry name" value="HATPase_c"/>
    <property type="match status" value="1"/>
</dbReference>
<dbReference type="InterPro" id="IPR036097">
    <property type="entry name" value="HisK_dim/P_sf"/>
</dbReference>